<organism evidence="1 2">
    <name type="scientific">Paenarthrobacter nitroguajacolicus</name>
    <name type="common">Arthrobacter nitroguajacolicus</name>
    <dbReference type="NCBI Taxonomy" id="211146"/>
    <lineage>
        <taxon>Bacteria</taxon>
        <taxon>Bacillati</taxon>
        <taxon>Actinomycetota</taxon>
        <taxon>Actinomycetes</taxon>
        <taxon>Micrococcales</taxon>
        <taxon>Micrococcaceae</taxon>
        <taxon>Paenarthrobacter</taxon>
    </lineage>
</organism>
<dbReference type="PANTHER" id="PTHR43393:SF3">
    <property type="entry name" value="LYSINE DECARBOXYLASE-LIKE PROTEIN"/>
    <property type="match status" value="1"/>
</dbReference>
<dbReference type="InterPro" id="IPR052341">
    <property type="entry name" value="LOG_family_nucleotidases"/>
</dbReference>
<accession>A0A558HCK6</accession>
<dbReference type="SUPFAM" id="SSF102405">
    <property type="entry name" value="MCP/YpsA-like"/>
    <property type="match status" value="1"/>
</dbReference>
<comment type="caution">
    <text evidence="1">The sequence shown here is derived from an EMBL/GenBank/DDBJ whole genome shotgun (WGS) entry which is preliminary data.</text>
</comment>
<dbReference type="AlphaFoldDB" id="A0A558HCK6"/>
<protein>
    <submittedName>
        <fullName evidence="1">Rossmann fold nucleotide-binding protein</fullName>
    </submittedName>
</protein>
<dbReference type="EMBL" id="VNFK01000001">
    <property type="protein sequence ID" value="TVU66863.1"/>
    <property type="molecule type" value="Genomic_DNA"/>
</dbReference>
<name>A0A558HCK6_PAENT</name>
<dbReference type="OrthoDB" id="9807160at2"/>
<dbReference type="Proteomes" id="UP000316500">
    <property type="component" value="Unassembled WGS sequence"/>
</dbReference>
<sequence length="398" mass="42490">MLHDAPLRCPAHKRPRYYAETMNRTGALNPSPRTLDVETVVHFDQLVTAGADSMNGWRAQSLDLRGHSRELKALDAQGAIFLGCTFDDGVEESLRRRGALLFPTLHGIPFNPYRGSLYTAAELYPDISSTEYESTLDAQVYQWSILPGQRGNLDATLAAALHDHAIGDALDELLDHGALAGTKIVGVMGGHAAQRGTREFADAARLGRLLARSGFAVATGGGPGAMEAANMGAYLSGLPDAGSAAALEALAAVPGFRPSVTAWARQAAAVVESHPEGTPTLGIPTWFYGHEPPNLFATHIAKYFANATREAILLELCKGGIVFLPGAAGTVQEIFQDACENYYGAPETITPMVLVGREHWERTFPAWPMLQSLAAGKPMADRIFLVDSVEEALAVVSG</sequence>
<dbReference type="PANTHER" id="PTHR43393">
    <property type="entry name" value="CYTOKININ RIBOSIDE 5'-MONOPHOSPHATE PHOSPHORIBOHYDROLASE"/>
    <property type="match status" value="1"/>
</dbReference>
<dbReference type="InterPro" id="IPR041164">
    <property type="entry name" value="LDcluster4"/>
</dbReference>
<evidence type="ECO:0000313" key="2">
    <source>
        <dbReference type="Proteomes" id="UP000316500"/>
    </source>
</evidence>
<dbReference type="GO" id="GO:0005829">
    <property type="term" value="C:cytosol"/>
    <property type="evidence" value="ECO:0007669"/>
    <property type="project" value="TreeGrafter"/>
</dbReference>
<dbReference type="Gene3D" id="3.40.50.450">
    <property type="match status" value="1"/>
</dbReference>
<reference evidence="1 2" key="1">
    <citation type="submission" date="2019-07" db="EMBL/GenBank/DDBJ databases">
        <title>Diversity of Bacteria from Kongsfjorden, Arctic.</title>
        <authorList>
            <person name="Yu Y."/>
        </authorList>
    </citation>
    <scope>NUCLEOTIDE SEQUENCE [LARGE SCALE GENOMIC DNA]</scope>
    <source>
        <strain evidence="1 2">SM1928</strain>
    </source>
</reference>
<evidence type="ECO:0000313" key="1">
    <source>
        <dbReference type="EMBL" id="TVU66863.1"/>
    </source>
</evidence>
<gene>
    <name evidence="1" type="ORF">FQP90_01620</name>
</gene>
<dbReference type="Pfam" id="PF18306">
    <property type="entry name" value="LDcluster4"/>
    <property type="match status" value="1"/>
</dbReference>
<proteinExistence type="predicted"/>